<evidence type="ECO:0000313" key="2">
    <source>
        <dbReference type="Proteomes" id="UP001596296"/>
    </source>
</evidence>
<gene>
    <name evidence="1" type="ORF">ACFQE9_14420</name>
</gene>
<sequence length="199" mass="22094">MTSPQQYELSAIDLSGSQYTVEQTGRDGNFRPEYEARNVTGDTLFRTTYQMYEGKDEFPFVDADGTEICRVKAVDTWDIAGDYLLTDSHTDEELVIFDNDLSLLQDTWRLRDADDGSLLAEISSRGALFTLARKILPAGQGIAHKYEIADSEGNRVGSIKGEFALFDFDQYEITLTDTSSIPTEPVVIAAIVIDAIQGN</sequence>
<comment type="caution">
    <text evidence="1">The sequence shown here is derived from an EMBL/GenBank/DDBJ whole genome shotgun (WGS) entry which is preliminary data.</text>
</comment>
<dbReference type="AlphaFoldDB" id="A0ABD5UWJ4"/>
<dbReference type="Pfam" id="PF04525">
    <property type="entry name" value="LOR"/>
    <property type="match status" value="1"/>
</dbReference>
<dbReference type="InterPro" id="IPR007612">
    <property type="entry name" value="LOR"/>
</dbReference>
<dbReference type="Proteomes" id="UP001596296">
    <property type="component" value="Unassembled WGS sequence"/>
</dbReference>
<protein>
    <submittedName>
        <fullName evidence="1">Uncharacterized protein</fullName>
    </submittedName>
</protein>
<evidence type="ECO:0000313" key="1">
    <source>
        <dbReference type="EMBL" id="MFC6893789.1"/>
    </source>
</evidence>
<name>A0ABD5UWJ4_9EURY</name>
<proteinExistence type="predicted"/>
<dbReference type="RefSeq" id="WP_379746221.1">
    <property type="nucleotide sequence ID" value="NZ_JBHSVN010000001.1"/>
</dbReference>
<accession>A0ABD5UWJ4</accession>
<reference evidence="1 2" key="1">
    <citation type="journal article" date="2019" name="Int. J. Syst. Evol. Microbiol.">
        <title>The Global Catalogue of Microorganisms (GCM) 10K type strain sequencing project: providing services to taxonomists for standard genome sequencing and annotation.</title>
        <authorList>
            <consortium name="The Broad Institute Genomics Platform"/>
            <consortium name="The Broad Institute Genome Sequencing Center for Infectious Disease"/>
            <person name="Wu L."/>
            <person name="Ma J."/>
        </authorList>
    </citation>
    <scope>NUCLEOTIDE SEQUENCE [LARGE SCALE GENOMIC DNA]</scope>
    <source>
        <strain evidence="1 2">SKJ47</strain>
    </source>
</reference>
<organism evidence="1 2">
    <name type="scientific">Halopenitus salinus</name>
    <dbReference type="NCBI Taxonomy" id="1198295"/>
    <lineage>
        <taxon>Archaea</taxon>
        <taxon>Methanobacteriati</taxon>
        <taxon>Methanobacteriota</taxon>
        <taxon>Stenosarchaea group</taxon>
        <taxon>Halobacteria</taxon>
        <taxon>Halobacteriales</taxon>
        <taxon>Haloferacaceae</taxon>
        <taxon>Halopenitus</taxon>
    </lineage>
</organism>
<dbReference type="EMBL" id="JBHSXL010000013">
    <property type="protein sequence ID" value="MFC6893789.1"/>
    <property type="molecule type" value="Genomic_DNA"/>
</dbReference>
<keyword evidence="2" id="KW-1185">Reference proteome</keyword>